<dbReference type="Gene3D" id="3.30.420.10">
    <property type="entry name" value="Ribonuclease H-like superfamily/Ribonuclease H"/>
    <property type="match status" value="1"/>
</dbReference>
<sequence>MKLRPYHVYLELLVRRFDELRYTHLPRVQNRFVDALATLASMVDIPIDIIISPLLIELRTYPTYCCMIGETEKAQDDLPWYYDIYHFLKFGTYPDVVSTKDQRALRQPSLHRSSDERGSCWSLWTAYGRLHTSLKDHENWLFFVDHGDRLLLVHPKMSRVSDAWKISPKASNGHEFILVAIDYFTKWVEATSYAKLTSTRVFSFVRSCIIYRFGYLMSLFQIRGTLLSQGATPYSLVYGVEVVMLVEIEMGSLRVVLEQ</sequence>
<accession>A0A438GSN6</accession>
<name>A0A438GSN6_VITVI</name>
<dbReference type="AlphaFoldDB" id="A0A438GSN6"/>
<protein>
    <recommendedName>
        <fullName evidence="3">Integrase catalytic domain-containing protein</fullName>
    </recommendedName>
</protein>
<dbReference type="GO" id="GO:0003676">
    <property type="term" value="F:nucleic acid binding"/>
    <property type="evidence" value="ECO:0007669"/>
    <property type="project" value="InterPro"/>
</dbReference>
<dbReference type="Proteomes" id="UP000288805">
    <property type="component" value="Unassembled WGS sequence"/>
</dbReference>
<dbReference type="InterPro" id="IPR036397">
    <property type="entry name" value="RNaseH_sf"/>
</dbReference>
<dbReference type="InterPro" id="IPR012337">
    <property type="entry name" value="RNaseH-like_sf"/>
</dbReference>
<dbReference type="PANTHER" id="PTHR48475:SF1">
    <property type="entry name" value="RNASE H TYPE-1 DOMAIN-CONTAINING PROTEIN"/>
    <property type="match status" value="1"/>
</dbReference>
<dbReference type="EMBL" id="QGNW01000354">
    <property type="protein sequence ID" value="RVW75213.1"/>
    <property type="molecule type" value="Genomic_DNA"/>
</dbReference>
<comment type="caution">
    <text evidence="1">The sequence shown here is derived from an EMBL/GenBank/DDBJ whole genome shotgun (WGS) entry which is preliminary data.</text>
</comment>
<gene>
    <name evidence="1" type="ORF">CK203_061746</name>
</gene>
<reference evidence="1 2" key="1">
    <citation type="journal article" date="2018" name="PLoS Genet.">
        <title>Population sequencing reveals clonal diversity and ancestral inbreeding in the grapevine cultivar Chardonnay.</title>
        <authorList>
            <person name="Roach M.J."/>
            <person name="Johnson D.L."/>
            <person name="Bohlmann J."/>
            <person name="van Vuuren H.J."/>
            <person name="Jones S.J."/>
            <person name="Pretorius I.S."/>
            <person name="Schmidt S.A."/>
            <person name="Borneman A.R."/>
        </authorList>
    </citation>
    <scope>NUCLEOTIDE SEQUENCE [LARGE SCALE GENOMIC DNA]</scope>
    <source>
        <strain evidence="2">cv. Chardonnay</strain>
        <tissue evidence="1">Leaf</tissue>
    </source>
</reference>
<evidence type="ECO:0000313" key="1">
    <source>
        <dbReference type="EMBL" id="RVW75213.1"/>
    </source>
</evidence>
<dbReference type="PANTHER" id="PTHR48475">
    <property type="entry name" value="RIBONUCLEASE H"/>
    <property type="match status" value="1"/>
</dbReference>
<organism evidence="1 2">
    <name type="scientific">Vitis vinifera</name>
    <name type="common">Grape</name>
    <dbReference type="NCBI Taxonomy" id="29760"/>
    <lineage>
        <taxon>Eukaryota</taxon>
        <taxon>Viridiplantae</taxon>
        <taxon>Streptophyta</taxon>
        <taxon>Embryophyta</taxon>
        <taxon>Tracheophyta</taxon>
        <taxon>Spermatophyta</taxon>
        <taxon>Magnoliopsida</taxon>
        <taxon>eudicotyledons</taxon>
        <taxon>Gunneridae</taxon>
        <taxon>Pentapetalae</taxon>
        <taxon>rosids</taxon>
        <taxon>Vitales</taxon>
        <taxon>Vitaceae</taxon>
        <taxon>Viteae</taxon>
        <taxon>Vitis</taxon>
    </lineage>
</organism>
<dbReference type="SUPFAM" id="SSF53098">
    <property type="entry name" value="Ribonuclease H-like"/>
    <property type="match status" value="1"/>
</dbReference>
<evidence type="ECO:0008006" key="3">
    <source>
        <dbReference type="Google" id="ProtNLM"/>
    </source>
</evidence>
<proteinExistence type="predicted"/>
<evidence type="ECO:0000313" key="2">
    <source>
        <dbReference type="Proteomes" id="UP000288805"/>
    </source>
</evidence>